<keyword evidence="1 3" id="KW-0378">Hydrolase</keyword>
<reference evidence="3 4" key="1">
    <citation type="submission" date="2018-03" db="EMBL/GenBank/DDBJ databases">
        <authorList>
            <person name="Keele B.F."/>
        </authorList>
    </citation>
    <scope>NUCLEOTIDE SEQUENCE [LARGE SCALE GENOMIC DNA]</scope>
    <source>
        <strain evidence="3 4">CECT 8626</strain>
    </source>
</reference>
<dbReference type="Pfam" id="PF08530">
    <property type="entry name" value="PepX_C"/>
    <property type="match status" value="1"/>
</dbReference>
<accession>A0A2R8B3T6</accession>
<dbReference type="PANTHER" id="PTHR43056:SF10">
    <property type="entry name" value="COCE_NOND FAMILY, PUTATIVE (AFU_ORTHOLOGUE AFUA_7G00600)-RELATED"/>
    <property type="match status" value="1"/>
</dbReference>
<evidence type="ECO:0000313" key="3">
    <source>
        <dbReference type="EMBL" id="SPH17278.1"/>
    </source>
</evidence>
<evidence type="ECO:0000256" key="1">
    <source>
        <dbReference type="ARBA" id="ARBA00022801"/>
    </source>
</evidence>
<dbReference type="EMBL" id="OMOQ01000001">
    <property type="protein sequence ID" value="SPH17278.1"/>
    <property type="molecule type" value="Genomic_DNA"/>
</dbReference>
<keyword evidence="4" id="KW-1185">Reference proteome</keyword>
<dbReference type="NCBIfam" id="TIGR00976">
    <property type="entry name" value="CocE_NonD"/>
    <property type="match status" value="1"/>
</dbReference>
<dbReference type="SUPFAM" id="SSF53474">
    <property type="entry name" value="alpha/beta-Hydrolases"/>
    <property type="match status" value="1"/>
</dbReference>
<sequence length="682" mass="75492">MANSVPGQMDARMVRKDFPEEVRIDADLRIPLPDGRRLSARMWSPASANKTPVPAVVEYAPFRHRDFTYPRDALIHPWFAGHGYAAIRLEPAGSGESDGLPQDEYVLQEQEDCVAALAWIARQSWCSGTTGMFGMSWSAFSALQVAARRPPSLKAIIPVNGTDDRFCDDIHFMGGCVLTAGLSWGALYQTYMMRPPDPDVFGEDWRRIWIERMEKAPNVLERWLSHQSRDSFWKHGSVREDYRAIKAATYVICGWADGYTNAALRMAAGLSCPNRVLVGPWGHTYPHIALPGPQIGFLQEATRWWDRWLKGHDNGIDEEPAVVYYMQDYTPPATSYSHREGRWIGEAVWPSVHTSNQVRHLNPGRLDRDRKPQSRLALRSPLGMATPSWEWLPHGVGPELAGDQTALDGAALCFDTEPLEKPTELCGQPVVSLRMASDTELGTLLVRLCDVAPDGSSALIAYGLLNLAFRNGFETSVPMRVGEVFDVEVGLSSIAQCVPAGHVLRLAVSTQAWPLVWPAPEHMTATVLTGASAVKLPIRHLEAPDGAVPDLGVPQIPSPPEMTRTRAVNHEKFLDRDPASGSWTQRHTKDDGAFLISESGRLVDSSSVLTHGLRGEDPLSATAEYRFEITMGSDTRRIRLTTLSTVKASATEFVVRTDTHAWEGEELAYKGSRVCRVPRASS</sequence>
<dbReference type="InterPro" id="IPR005674">
    <property type="entry name" value="CocE/Ser_esterase"/>
</dbReference>
<dbReference type="Pfam" id="PF02129">
    <property type="entry name" value="Peptidase_S15"/>
    <property type="match status" value="1"/>
</dbReference>
<dbReference type="Gene3D" id="2.60.120.260">
    <property type="entry name" value="Galactose-binding domain-like"/>
    <property type="match status" value="1"/>
</dbReference>
<organism evidence="3 4">
    <name type="scientific">Albidovulum aquaemixtae</name>
    <dbReference type="NCBI Taxonomy" id="1542388"/>
    <lineage>
        <taxon>Bacteria</taxon>
        <taxon>Pseudomonadati</taxon>
        <taxon>Pseudomonadota</taxon>
        <taxon>Alphaproteobacteria</taxon>
        <taxon>Rhodobacterales</taxon>
        <taxon>Paracoccaceae</taxon>
        <taxon>Albidovulum</taxon>
    </lineage>
</organism>
<evidence type="ECO:0000259" key="2">
    <source>
        <dbReference type="SMART" id="SM00939"/>
    </source>
</evidence>
<dbReference type="SMART" id="SM00939">
    <property type="entry name" value="PepX_C"/>
    <property type="match status" value="1"/>
</dbReference>
<dbReference type="InterPro" id="IPR008979">
    <property type="entry name" value="Galactose-bd-like_sf"/>
</dbReference>
<dbReference type="EC" id="3.1.1.84" evidence="3"/>
<dbReference type="Gene3D" id="3.40.50.1820">
    <property type="entry name" value="alpha/beta hydrolase"/>
    <property type="match status" value="1"/>
</dbReference>
<dbReference type="InterPro" id="IPR029058">
    <property type="entry name" value="AB_hydrolase_fold"/>
</dbReference>
<dbReference type="InterPro" id="IPR000383">
    <property type="entry name" value="Xaa-Pro-like_dom"/>
</dbReference>
<dbReference type="PANTHER" id="PTHR43056">
    <property type="entry name" value="PEPTIDASE S9 PROLYL OLIGOPEPTIDASE"/>
    <property type="match status" value="1"/>
</dbReference>
<feature type="domain" description="Xaa-Pro dipeptidyl-peptidase C-terminal" evidence="2">
    <location>
        <begin position="302"/>
        <end position="557"/>
    </location>
</feature>
<dbReference type="GO" id="GO:0008239">
    <property type="term" value="F:dipeptidyl-peptidase activity"/>
    <property type="evidence" value="ECO:0007669"/>
    <property type="project" value="InterPro"/>
</dbReference>
<dbReference type="AlphaFoldDB" id="A0A2R8B3T6"/>
<dbReference type="Gene3D" id="1.10.3020.10">
    <property type="entry name" value="alpha-amino acid ester hydrolase ( Helical cap domain)"/>
    <property type="match status" value="1"/>
</dbReference>
<dbReference type="InterPro" id="IPR050585">
    <property type="entry name" value="Xaa-Pro_dipeptidyl-ppase/CocE"/>
</dbReference>
<gene>
    <name evidence="3" type="primary">cocE_1</name>
    <name evidence="3" type="ORF">DEA8626_00794</name>
</gene>
<protein>
    <submittedName>
        <fullName evidence="3">Cocaine esterase</fullName>
        <ecNumber evidence="3">3.1.1.84</ecNumber>
    </submittedName>
</protein>
<dbReference type="Proteomes" id="UP000244924">
    <property type="component" value="Unassembled WGS sequence"/>
</dbReference>
<dbReference type="SUPFAM" id="SSF49785">
    <property type="entry name" value="Galactose-binding domain-like"/>
    <property type="match status" value="1"/>
</dbReference>
<proteinExistence type="predicted"/>
<dbReference type="InterPro" id="IPR013736">
    <property type="entry name" value="Xaa-Pro_dipept_C"/>
</dbReference>
<evidence type="ECO:0000313" key="4">
    <source>
        <dbReference type="Proteomes" id="UP000244924"/>
    </source>
</evidence>
<dbReference type="OrthoDB" id="9806163at2"/>
<name>A0A2R8B3T6_9RHOB</name>
<dbReference type="RefSeq" id="WP_108851741.1">
    <property type="nucleotide sequence ID" value="NZ_OMOQ01000001.1"/>
</dbReference>